<feature type="region of interest" description="Disordered" evidence="1">
    <location>
        <begin position="55"/>
        <end position="134"/>
    </location>
</feature>
<dbReference type="SMART" id="SM00151">
    <property type="entry name" value="SWIB"/>
    <property type="match status" value="1"/>
</dbReference>
<feature type="compositionally biased region" description="Basic and acidic residues" evidence="1">
    <location>
        <begin position="113"/>
        <end position="122"/>
    </location>
</feature>
<dbReference type="InterPro" id="IPR003121">
    <property type="entry name" value="SWIB_MDM2_domain"/>
</dbReference>
<name>A0A8S1JAK8_9CHLO</name>
<reference evidence="4" key="1">
    <citation type="submission" date="2020-12" db="EMBL/GenBank/DDBJ databases">
        <authorList>
            <person name="Iha C."/>
        </authorList>
    </citation>
    <scope>NUCLEOTIDE SEQUENCE</scope>
</reference>
<keyword evidence="5" id="KW-1185">Reference proteome</keyword>
<dbReference type="Gene3D" id="1.10.245.10">
    <property type="entry name" value="SWIB/MDM2 domain"/>
    <property type="match status" value="1"/>
</dbReference>
<dbReference type="PROSITE" id="PS51925">
    <property type="entry name" value="SWIB_MDM2"/>
    <property type="match status" value="1"/>
</dbReference>
<dbReference type="InterPro" id="IPR036885">
    <property type="entry name" value="SWIB_MDM2_dom_sf"/>
</dbReference>
<feature type="domain" description="DM2" evidence="2">
    <location>
        <begin position="131"/>
        <end position="208"/>
    </location>
</feature>
<dbReference type="CDD" id="cd10567">
    <property type="entry name" value="SWIB-MDM2_like"/>
    <property type="match status" value="1"/>
</dbReference>
<dbReference type="EMBL" id="CAJHUC010002133">
    <property type="protein sequence ID" value="CAD7703255.1"/>
    <property type="molecule type" value="Genomic_DNA"/>
</dbReference>
<gene>
    <name evidence="4" type="ORF">OSTQU699_LOCUS8612</name>
</gene>
<dbReference type="OrthoDB" id="10251073at2759"/>
<accession>A0A8S1JAK8</accession>
<evidence type="ECO:0000259" key="2">
    <source>
        <dbReference type="PROSITE" id="PS51925"/>
    </source>
</evidence>
<dbReference type="InterPro" id="IPR019835">
    <property type="entry name" value="SWIB_domain"/>
</dbReference>
<feature type="compositionally biased region" description="Acidic residues" evidence="1">
    <location>
        <begin position="63"/>
        <end position="81"/>
    </location>
</feature>
<proteinExistence type="predicted"/>
<dbReference type="Proteomes" id="UP000708148">
    <property type="component" value="Unassembled WGS sequence"/>
</dbReference>
<dbReference type="InterPro" id="IPR014876">
    <property type="entry name" value="DEK_C"/>
</dbReference>
<dbReference type="AlphaFoldDB" id="A0A8S1JAK8"/>
<dbReference type="Pfam" id="PF02201">
    <property type="entry name" value="SWIB"/>
    <property type="match status" value="1"/>
</dbReference>
<sequence>MADDAKIVSRLWELLGEADPSEMSERMLREKLEAELGVDLSDKKALVRKEVKKYLEEKGAGGGEEEEDEEGDLEEEVEDNDGDPKARAGSKRKPGRQKAAAEPKKTRGVGRKARTEKDDKGEKKTRRGGGGFAKPLKVSTELADFLGSTEISRPQLTKFMWDYFKSNGLQNPDNKQEIIADGKLQALMKVDRFRGFGFMKHLKPHILEN</sequence>
<organism evidence="4 5">
    <name type="scientific">Ostreobium quekettii</name>
    <dbReference type="NCBI Taxonomy" id="121088"/>
    <lineage>
        <taxon>Eukaryota</taxon>
        <taxon>Viridiplantae</taxon>
        <taxon>Chlorophyta</taxon>
        <taxon>core chlorophytes</taxon>
        <taxon>Ulvophyceae</taxon>
        <taxon>TCBD clade</taxon>
        <taxon>Bryopsidales</taxon>
        <taxon>Ostreobineae</taxon>
        <taxon>Ostreobiaceae</taxon>
        <taxon>Ostreobium</taxon>
    </lineage>
</organism>
<evidence type="ECO:0000313" key="5">
    <source>
        <dbReference type="Proteomes" id="UP000708148"/>
    </source>
</evidence>
<dbReference type="SUPFAM" id="SSF47592">
    <property type="entry name" value="SWIB/MDM2 domain"/>
    <property type="match status" value="1"/>
</dbReference>
<evidence type="ECO:0000256" key="1">
    <source>
        <dbReference type="SAM" id="MobiDB-lite"/>
    </source>
</evidence>
<dbReference type="SUPFAM" id="SSF109715">
    <property type="entry name" value="DEK C-terminal domain"/>
    <property type="match status" value="1"/>
</dbReference>
<evidence type="ECO:0000313" key="4">
    <source>
        <dbReference type="EMBL" id="CAD7703255.1"/>
    </source>
</evidence>
<dbReference type="PANTHER" id="PTHR13844">
    <property type="entry name" value="SWI/SNF-RELATED MATRIX-ASSOCIATED ACTIN-DEPENDENT REGULATOR OF CHROMATIN SUBFAMILY D"/>
    <property type="match status" value="1"/>
</dbReference>
<feature type="domain" description="DEK-C" evidence="3">
    <location>
        <begin position="1"/>
        <end position="56"/>
    </location>
</feature>
<dbReference type="PROSITE" id="PS51998">
    <property type="entry name" value="DEK_C"/>
    <property type="match status" value="1"/>
</dbReference>
<dbReference type="Pfam" id="PF08766">
    <property type="entry name" value="DEK_C"/>
    <property type="match status" value="1"/>
</dbReference>
<protein>
    <submittedName>
        <fullName evidence="4">Uncharacterized protein</fullName>
    </submittedName>
</protein>
<dbReference type="Gene3D" id="1.10.10.60">
    <property type="entry name" value="Homeodomain-like"/>
    <property type="match status" value="1"/>
</dbReference>
<evidence type="ECO:0000259" key="3">
    <source>
        <dbReference type="PROSITE" id="PS51998"/>
    </source>
</evidence>
<comment type="caution">
    <text evidence="4">The sequence shown here is derived from an EMBL/GenBank/DDBJ whole genome shotgun (WGS) entry which is preliminary data.</text>
</comment>